<sequence>MMKKYFNYTLLAGISLSVLAIAGCKKYDNPPPVFEELKPINDVQRKVLVISIDGVTGSEIKAIAPTNVATLQQTSKYSYEVQKSGIATDASSWASMATGVSYAKHQIGTETFERLADPTGDDHAPVTSYRNVLDYITQFKATKTAVVTPWSNLRYYLRNADFAPVVSTDLAVKDSTVNILSKQDNVGAIFVNLRDVEVAGANGGFSASNANYKNAIVKADEYVGNIVTALKARKNYAKEDWLIIVTTNHGGSSTNPQSGFIIASNPRLKQEELKKRGFNTVLFNGTTIGASVNNDNGLYDSGSNKDFTVQMQAKFNVDTYYVGFLSKSTAINSSTQTGWMWFQTDSKKWNVSFGGANNGSGIGRQEIGAGGVVFDGNWHTLTMTVKYVNSTTRTATIYTDGNQNTSINISNHKNLSTPEKLTLGYKQFSGGTGLSFQGAELMYFNTALDAATIKANVGLKDVTQHPNYANLIGYWQNNEGTDAYIANKAPGGYDMLLYGAYTWKAMGTDVPASVIADPNATGKSIALTPTTVGANMLYWMKIKILPDYGLDGNPFLNQFELEFLK</sequence>
<dbReference type="Proteomes" id="UP001336835">
    <property type="component" value="Unassembled WGS sequence"/>
</dbReference>
<dbReference type="RefSeq" id="WP_330105938.1">
    <property type="nucleotide sequence ID" value="NZ_JAZDQT010000001.1"/>
</dbReference>
<name>A0ABU7I240_9SPHI</name>
<dbReference type="Gene3D" id="2.60.120.200">
    <property type="match status" value="1"/>
</dbReference>
<dbReference type="SUPFAM" id="SSF49899">
    <property type="entry name" value="Concanavalin A-like lectins/glucanases"/>
    <property type="match status" value="1"/>
</dbReference>
<keyword evidence="3" id="KW-1185">Reference proteome</keyword>
<keyword evidence="1" id="KW-0732">Signal</keyword>
<dbReference type="SUPFAM" id="SSF53649">
    <property type="entry name" value="Alkaline phosphatase-like"/>
    <property type="match status" value="1"/>
</dbReference>
<organism evidence="2 3">
    <name type="scientific">Pedobacter albus</name>
    <dbReference type="NCBI Taxonomy" id="3113905"/>
    <lineage>
        <taxon>Bacteria</taxon>
        <taxon>Pseudomonadati</taxon>
        <taxon>Bacteroidota</taxon>
        <taxon>Sphingobacteriia</taxon>
        <taxon>Sphingobacteriales</taxon>
        <taxon>Sphingobacteriaceae</taxon>
        <taxon>Pedobacter</taxon>
    </lineage>
</organism>
<protein>
    <submittedName>
        <fullName evidence="2">Alkaline phosphatase family protein</fullName>
    </submittedName>
</protein>
<dbReference type="InterPro" id="IPR017850">
    <property type="entry name" value="Alkaline_phosphatase_core_sf"/>
</dbReference>
<evidence type="ECO:0000313" key="3">
    <source>
        <dbReference type="Proteomes" id="UP001336835"/>
    </source>
</evidence>
<gene>
    <name evidence="2" type="ORF">VRU48_00310</name>
</gene>
<evidence type="ECO:0000313" key="2">
    <source>
        <dbReference type="EMBL" id="MEE1943527.1"/>
    </source>
</evidence>
<accession>A0ABU7I240</accession>
<proteinExistence type="predicted"/>
<dbReference type="Pfam" id="PF01663">
    <property type="entry name" value="Phosphodiest"/>
    <property type="match status" value="1"/>
</dbReference>
<evidence type="ECO:0000256" key="1">
    <source>
        <dbReference type="SAM" id="SignalP"/>
    </source>
</evidence>
<dbReference type="InterPro" id="IPR013320">
    <property type="entry name" value="ConA-like_dom_sf"/>
</dbReference>
<comment type="caution">
    <text evidence="2">The sequence shown here is derived from an EMBL/GenBank/DDBJ whole genome shotgun (WGS) entry which is preliminary data.</text>
</comment>
<feature type="chain" id="PRO_5045767410" evidence="1">
    <location>
        <begin position="23"/>
        <end position="565"/>
    </location>
</feature>
<dbReference type="Gene3D" id="3.40.720.10">
    <property type="entry name" value="Alkaline Phosphatase, subunit A"/>
    <property type="match status" value="1"/>
</dbReference>
<dbReference type="PROSITE" id="PS51257">
    <property type="entry name" value="PROKAR_LIPOPROTEIN"/>
    <property type="match status" value="1"/>
</dbReference>
<dbReference type="InterPro" id="IPR002591">
    <property type="entry name" value="Phosphodiest/P_Trfase"/>
</dbReference>
<feature type="signal peptide" evidence="1">
    <location>
        <begin position="1"/>
        <end position="22"/>
    </location>
</feature>
<dbReference type="EMBL" id="JAZDQT010000001">
    <property type="protein sequence ID" value="MEE1943527.1"/>
    <property type="molecule type" value="Genomic_DNA"/>
</dbReference>
<reference evidence="2 3" key="1">
    <citation type="submission" date="2024-01" db="EMBL/GenBank/DDBJ databases">
        <title>Pedobacter sp. nov., isolated from fresh soil.</title>
        <authorList>
            <person name="Le N.T.T."/>
        </authorList>
    </citation>
    <scope>NUCLEOTIDE SEQUENCE [LARGE SCALE GENOMIC DNA]</scope>
    <source>
        <strain evidence="2 3">KR3-3</strain>
    </source>
</reference>